<evidence type="ECO:0000256" key="1">
    <source>
        <dbReference type="ARBA" id="ARBA00022603"/>
    </source>
</evidence>
<dbReference type="PROSITE" id="PS00095">
    <property type="entry name" value="C5_MTASE_2"/>
    <property type="match status" value="1"/>
</dbReference>
<dbReference type="KEGG" id="csn:Cyast_2204"/>
<dbReference type="Gene3D" id="3.40.50.150">
    <property type="entry name" value="Vaccinia Virus protein VP39"/>
    <property type="match status" value="1"/>
</dbReference>
<keyword evidence="2 5" id="KW-0808">Transferase</keyword>
<dbReference type="Proteomes" id="UP000010483">
    <property type="component" value="Chromosome"/>
</dbReference>
<evidence type="ECO:0000256" key="4">
    <source>
        <dbReference type="ARBA" id="ARBA00022747"/>
    </source>
</evidence>
<dbReference type="EMBL" id="CP003940">
    <property type="protein sequence ID" value="AFZ48153.1"/>
    <property type="molecule type" value="Genomic_DNA"/>
</dbReference>
<dbReference type="EC" id="2.1.1.37" evidence="7"/>
<comment type="catalytic activity">
    <reaction evidence="7">
        <text>a 2'-deoxycytidine in DNA + S-adenosyl-L-methionine = a 5-methyl-2'-deoxycytidine in DNA + S-adenosyl-L-homocysteine + H(+)</text>
        <dbReference type="Rhea" id="RHEA:13681"/>
        <dbReference type="Rhea" id="RHEA-COMP:11369"/>
        <dbReference type="Rhea" id="RHEA-COMP:11370"/>
        <dbReference type="ChEBI" id="CHEBI:15378"/>
        <dbReference type="ChEBI" id="CHEBI:57856"/>
        <dbReference type="ChEBI" id="CHEBI:59789"/>
        <dbReference type="ChEBI" id="CHEBI:85452"/>
        <dbReference type="ChEBI" id="CHEBI:85454"/>
        <dbReference type="EC" id="2.1.1.37"/>
    </reaction>
</comment>
<accession>K9YPX2</accession>
<keyword evidence="1 5" id="KW-0489">Methyltransferase</keyword>
<dbReference type="PROSITE" id="PS00094">
    <property type="entry name" value="C5_MTASE_1"/>
    <property type="match status" value="1"/>
</dbReference>
<dbReference type="InterPro" id="IPR050390">
    <property type="entry name" value="C5-Methyltransferase"/>
</dbReference>
<dbReference type="REBASE" id="58288">
    <property type="entry name" value="M.Cst7202ORF2204P"/>
</dbReference>
<sequence>MCKQIITEALLADILSVSRATIEKWKIIGKIKPSKNGQYCLEDLQHFDPIKWIINSQWEEQQKITPIRKYKSIELFAGAGGLAIGLEKAGFHNMVLNELDKDSCKTLRFNRPHWNVIEKDISKVDFSDYSQYSVDLLSGGFPCQAFSYAGNKLGFEDVRGTLFFEFARAIKELQPKVFLGENVRGLLNHDQGKTLETIKSIIEELGYILIKPKVLKAIFYRVPQKRERLFLIGIRKDLFKYTNFRWPDPFSKIMTLRDALKKGDLYDQDCPPSSGQNYPTKKQKVMEMVPPGGCWIDLPEDVKREYMGKSYFLGGGKTGIARRLSFELPSLTLTCSPAQKQTERCHPEETRPLTIREYARVQTFPDDWNFIGSISSQYRQIGNAVPINLAWALGNQLVAVLNQIENRVENHSMRVSNIENNQQMNLFDFDFYVQKTKS</sequence>
<evidence type="ECO:0000256" key="5">
    <source>
        <dbReference type="PROSITE-ProRule" id="PRU01016"/>
    </source>
</evidence>
<dbReference type="Pfam" id="PF00145">
    <property type="entry name" value="DNA_methylase"/>
    <property type="match status" value="1"/>
</dbReference>
<dbReference type="STRING" id="292563.Cyast_2204"/>
<dbReference type="PROSITE" id="PS51679">
    <property type="entry name" value="SAM_MT_C5"/>
    <property type="match status" value="1"/>
</dbReference>
<dbReference type="GO" id="GO:0009307">
    <property type="term" value="P:DNA restriction-modification system"/>
    <property type="evidence" value="ECO:0007669"/>
    <property type="project" value="UniProtKB-KW"/>
</dbReference>
<dbReference type="InterPro" id="IPR001525">
    <property type="entry name" value="C5_MeTfrase"/>
</dbReference>
<gene>
    <name evidence="8" type="ordered locus">Cyast_2204</name>
</gene>
<evidence type="ECO:0000256" key="2">
    <source>
        <dbReference type="ARBA" id="ARBA00022679"/>
    </source>
</evidence>
<evidence type="ECO:0000256" key="3">
    <source>
        <dbReference type="ARBA" id="ARBA00022691"/>
    </source>
</evidence>
<keyword evidence="4" id="KW-0680">Restriction system</keyword>
<dbReference type="InterPro" id="IPR031303">
    <property type="entry name" value="C5_meth_CS"/>
</dbReference>
<dbReference type="HOGENOM" id="CLU_006958_2_0_3"/>
<dbReference type="AlphaFoldDB" id="K9YPX2"/>
<keyword evidence="9" id="KW-1185">Reference proteome</keyword>
<proteinExistence type="inferred from homology"/>
<dbReference type="InterPro" id="IPR018117">
    <property type="entry name" value="C5_DNA_meth_AS"/>
</dbReference>
<protein>
    <recommendedName>
        <fullName evidence="7">Cytosine-specific methyltransferase</fullName>
        <ecNumber evidence="7">2.1.1.37</ecNumber>
    </recommendedName>
</protein>
<dbReference type="Gene3D" id="3.90.120.10">
    <property type="entry name" value="DNA Methylase, subunit A, domain 2"/>
    <property type="match status" value="1"/>
</dbReference>
<dbReference type="PANTHER" id="PTHR10629">
    <property type="entry name" value="CYTOSINE-SPECIFIC METHYLTRANSFERASE"/>
    <property type="match status" value="1"/>
</dbReference>
<organism evidence="8 9">
    <name type="scientific">Cyanobacterium stanieri (strain ATCC 29140 / PCC 7202)</name>
    <dbReference type="NCBI Taxonomy" id="292563"/>
    <lineage>
        <taxon>Bacteria</taxon>
        <taxon>Bacillati</taxon>
        <taxon>Cyanobacteriota</taxon>
        <taxon>Cyanophyceae</taxon>
        <taxon>Oscillatoriophycideae</taxon>
        <taxon>Chroococcales</taxon>
        <taxon>Geminocystaceae</taxon>
        <taxon>Cyanobacterium</taxon>
    </lineage>
</organism>
<dbReference type="GO" id="GO:0032259">
    <property type="term" value="P:methylation"/>
    <property type="evidence" value="ECO:0007669"/>
    <property type="project" value="UniProtKB-KW"/>
</dbReference>
<dbReference type="BioCyc" id="CSTA292563:G1353-2208-MONOMER"/>
<keyword evidence="3 5" id="KW-0949">S-adenosyl-L-methionine</keyword>
<dbReference type="PANTHER" id="PTHR10629:SF52">
    <property type="entry name" value="DNA (CYTOSINE-5)-METHYLTRANSFERASE 1"/>
    <property type="match status" value="1"/>
</dbReference>
<feature type="active site" evidence="5">
    <location>
        <position position="143"/>
    </location>
</feature>
<dbReference type="CDD" id="cd00315">
    <property type="entry name" value="Cyt_C5_DNA_methylase"/>
    <property type="match status" value="1"/>
</dbReference>
<reference evidence="9" key="1">
    <citation type="journal article" date="2013" name="Proc. Natl. Acad. Sci. U.S.A.">
        <title>Improving the coverage of the cyanobacterial phylum using diversity-driven genome sequencing.</title>
        <authorList>
            <person name="Shih P.M."/>
            <person name="Wu D."/>
            <person name="Latifi A."/>
            <person name="Axen S.D."/>
            <person name="Fewer D.P."/>
            <person name="Talla E."/>
            <person name="Calteau A."/>
            <person name="Cai F."/>
            <person name="Tandeau de Marsac N."/>
            <person name="Rippka R."/>
            <person name="Herdman M."/>
            <person name="Sivonen K."/>
            <person name="Coursin T."/>
            <person name="Laurent T."/>
            <person name="Goodwin L."/>
            <person name="Nolan M."/>
            <person name="Davenport K.W."/>
            <person name="Han C.S."/>
            <person name="Rubin E.M."/>
            <person name="Eisen J.A."/>
            <person name="Woyke T."/>
            <person name="Gugger M."/>
            <person name="Kerfeld C.A."/>
        </authorList>
    </citation>
    <scope>NUCLEOTIDE SEQUENCE [LARGE SCALE GENOMIC DNA]</scope>
    <source>
        <strain evidence="9">ATCC 29140 / PCC 7202</strain>
    </source>
</reference>
<evidence type="ECO:0000313" key="9">
    <source>
        <dbReference type="Proteomes" id="UP000010483"/>
    </source>
</evidence>
<dbReference type="eggNOG" id="COG0270">
    <property type="taxonomic scope" value="Bacteria"/>
</dbReference>
<name>K9YPX2_CYASC</name>
<dbReference type="InterPro" id="IPR029063">
    <property type="entry name" value="SAM-dependent_MTases_sf"/>
</dbReference>
<dbReference type="SUPFAM" id="SSF53335">
    <property type="entry name" value="S-adenosyl-L-methionine-dependent methyltransferases"/>
    <property type="match status" value="1"/>
</dbReference>
<evidence type="ECO:0000256" key="6">
    <source>
        <dbReference type="RuleBase" id="RU000416"/>
    </source>
</evidence>
<dbReference type="NCBIfam" id="TIGR00675">
    <property type="entry name" value="dcm"/>
    <property type="match status" value="1"/>
</dbReference>
<evidence type="ECO:0000313" key="8">
    <source>
        <dbReference type="EMBL" id="AFZ48153.1"/>
    </source>
</evidence>
<dbReference type="GO" id="GO:0003677">
    <property type="term" value="F:DNA binding"/>
    <property type="evidence" value="ECO:0007669"/>
    <property type="project" value="TreeGrafter"/>
</dbReference>
<evidence type="ECO:0000256" key="7">
    <source>
        <dbReference type="RuleBase" id="RU000417"/>
    </source>
</evidence>
<dbReference type="GO" id="GO:0003886">
    <property type="term" value="F:DNA (cytosine-5-)-methyltransferase activity"/>
    <property type="evidence" value="ECO:0007669"/>
    <property type="project" value="UniProtKB-EC"/>
</dbReference>
<dbReference type="PRINTS" id="PR00105">
    <property type="entry name" value="C5METTRFRASE"/>
</dbReference>
<dbReference type="PATRIC" id="fig|292563.3.peg.2300"/>
<comment type="similarity">
    <text evidence="5 6">Belongs to the class I-like SAM-binding methyltransferase superfamily. C5-methyltransferase family.</text>
</comment>
<dbReference type="GO" id="GO:0044027">
    <property type="term" value="P:negative regulation of gene expression via chromosomal CpG island methylation"/>
    <property type="evidence" value="ECO:0007669"/>
    <property type="project" value="TreeGrafter"/>
</dbReference>